<proteinExistence type="predicted"/>
<reference evidence="2" key="1">
    <citation type="submission" date="2020-02" db="EMBL/GenBank/DDBJ databases">
        <authorList>
            <person name="Meier V. D."/>
        </authorList>
    </citation>
    <scope>NUCLEOTIDE SEQUENCE</scope>
    <source>
        <strain evidence="2">AVDCRST_MAG10</strain>
    </source>
</reference>
<protein>
    <recommendedName>
        <fullName evidence="3">DUF983 domain-containing protein</fullName>
    </recommendedName>
</protein>
<dbReference type="Pfam" id="PF06170">
    <property type="entry name" value="DUF983"/>
    <property type="match status" value="1"/>
</dbReference>
<dbReference type="InterPro" id="IPR009325">
    <property type="entry name" value="DUF983"/>
</dbReference>
<accession>A0A6J4IZX9</accession>
<name>A0A6J4IZX9_9ACTN</name>
<keyword evidence="1" id="KW-1133">Transmembrane helix</keyword>
<evidence type="ECO:0000313" key="2">
    <source>
        <dbReference type="EMBL" id="CAA9263138.1"/>
    </source>
</evidence>
<evidence type="ECO:0008006" key="3">
    <source>
        <dbReference type="Google" id="ProtNLM"/>
    </source>
</evidence>
<evidence type="ECO:0000256" key="1">
    <source>
        <dbReference type="SAM" id="Phobius"/>
    </source>
</evidence>
<keyword evidence="1" id="KW-0472">Membrane</keyword>
<gene>
    <name evidence="2" type="ORF">AVDCRST_MAG10-2864</name>
</gene>
<dbReference type="EMBL" id="CADCTB010000177">
    <property type="protein sequence ID" value="CAA9263138.1"/>
    <property type="molecule type" value="Genomic_DNA"/>
</dbReference>
<sequence>MLGRGLLKRCAVCGSGKLFTRWFRMKERCPRCGYRFEREEGFFLGAYVINLAVAQGMVILLAVVPLIVRLADDPDASILPFVVGGLVGAVVAPIVFYPWSKTVWTAFDLILRPLAAREPTDRT</sequence>
<feature type="transmembrane region" description="Helical" evidence="1">
    <location>
        <begin position="78"/>
        <end position="99"/>
    </location>
</feature>
<organism evidence="2">
    <name type="scientific">uncultured Acidimicrobiales bacterium</name>
    <dbReference type="NCBI Taxonomy" id="310071"/>
    <lineage>
        <taxon>Bacteria</taxon>
        <taxon>Bacillati</taxon>
        <taxon>Actinomycetota</taxon>
        <taxon>Acidimicrobiia</taxon>
        <taxon>Acidimicrobiales</taxon>
        <taxon>environmental samples</taxon>
    </lineage>
</organism>
<keyword evidence="1" id="KW-0812">Transmembrane</keyword>
<dbReference type="AlphaFoldDB" id="A0A6J4IZX9"/>
<feature type="transmembrane region" description="Helical" evidence="1">
    <location>
        <begin position="41"/>
        <end position="66"/>
    </location>
</feature>